<dbReference type="InterPro" id="IPR003021">
    <property type="entry name" value="Rad1_Rec1_Rad17"/>
</dbReference>
<gene>
    <name evidence="6" type="ORF">CVIRNUC_010493</name>
</gene>
<comment type="caution">
    <text evidence="6">The sequence shown here is derived from an EMBL/GenBank/DDBJ whole genome shotgun (WGS) entry which is preliminary data.</text>
</comment>
<keyword evidence="7" id="KW-1185">Reference proteome</keyword>
<dbReference type="AlphaFoldDB" id="A0AAV1IM04"/>
<evidence type="ECO:0000256" key="3">
    <source>
        <dbReference type="ARBA" id="ARBA00022763"/>
    </source>
</evidence>
<keyword evidence="4" id="KW-0234">DNA repair</keyword>
<accession>A0AAV1IM04</accession>
<evidence type="ECO:0000256" key="1">
    <source>
        <dbReference type="ARBA" id="ARBA00004123"/>
    </source>
</evidence>
<comment type="similarity">
    <text evidence="2">Belongs to the rad1 family.</text>
</comment>
<dbReference type="PANTHER" id="PTHR10870">
    <property type="entry name" value="CELL CYCLE CHECKPOINT PROTEIN RAD1"/>
    <property type="match status" value="1"/>
</dbReference>
<keyword evidence="5" id="KW-0539">Nucleus</keyword>
<evidence type="ECO:0000256" key="2">
    <source>
        <dbReference type="ARBA" id="ARBA00010991"/>
    </source>
</evidence>
<name>A0AAV1IM04_9CHLO</name>
<organism evidence="6 7">
    <name type="scientific">Coccomyxa viridis</name>
    <dbReference type="NCBI Taxonomy" id="1274662"/>
    <lineage>
        <taxon>Eukaryota</taxon>
        <taxon>Viridiplantae</taxon>
        <taxon>Chlorophyta</taxon>
        <taxon>core chlorophytes</taxon>
        <taxon>Trebouxiophyceae</taxon>
        <taxon>Trebouxiophyceae incertae sedis</taxon>
        <taxon>Coccomyxaceae</taxon>
        <taxon>Coccomyxa</taxon>
    </lineage>
</organism>
<evidence type="ECO:0000256" key="5">
    <source>
        <dbReference type="ARBA" id="ARBA00023242"/>
    </source>
</evidence>
<keyword evidence="3" id="KW-0227">DNA damage</keyword>
<dbReference type="PANTHER" id="PTHR10870:SF0">
    <property type="entry name" value="CELL CYCLE CHECKPOINT PROTEIN RAD1"/>
    <property type="match status" value="1"/>
</dbReference>
<sequence length="306" mass="33452">MARDDASDQCCLKMADVKGLVEAIHAIKSPNKNQLCMLSVNRDGLSLKWEDSSKGMQSSMWLHSELFSEYGCPWVQRGFGLHFGQFMDTLNVFALGSGAELVLRFPGANEELICEMTENGSVAQLCTYARINTVEVPFTGDFMDAWEDPSSFFLMSSALLKEAVEDLEWASGGTSVALLIKRNPVQITLSAQGIGELLIALPADSLDGFSCAAAEVCHRYKQKHLRTAFTQLPSAKDNASAVSSKVTIDKEGLMKVTHMLSLGGNEVPYRTQVVLSAQPDTQRNALASGRCVIQFVIVSELELNEE</sequence>
<dbReference type="GO" id="GO:0006281">
    <property type="term" value="P:DNA repair"/>
    <property type="evidence" value="ECO:0007669"/>
    <property type="project" value="UniProtKB-KW"/>
</dbReference>
<dbReference type="Pfam" id="PF02144">
    <property type="entry name" value="Rad1"/>
    <property type="match status" value="1"/>
</dbReference>
<evidence type="ECO:0000256" key="4">
    <source>
        <dbReference type="ARBA" id="ARBA00023204"/>
    </source>
</evidence>
<dbReference type="GO" id="GO:0000077">
    <property type="term" value="P:DNA damage checkpoint signaling"/>
    <property type="evidence" value="ECO:0007669"/>
    <property type="project" value="InterPro"/>
</dbReference>
<evidence type="ECO:0000313" key="7">
    <source>
        <dbReference type="Proteomes" id="UP001314263"/>
    </source>
</evidence>
<reference evidence="6 7" key="1">
    <citation type="submission" date="2023-10" db="EMBL/GenBank/DDBJ databases">
        <authorList>
            <person name="Maclean D."/>
            <person name="Macfadyen A."/>
        </authorList>
    </citation>
    <scope>NUCLEOTIDE SEQUENCE [LARGE SCALE GENOMIC DNA]</scope>
</reference>
<protein>
    <submittedName>
        <fullName evidence="6">Uncharacterized protein</fullName>
    </submittedName>
</protein>
<dbReference type="EMBL" id="CAUYUE010000016">
    <property type="protein sequence ID" value="CAK0787275.1"/>
    <property type="molecule type" value="Genomic_DNA"/>
</dbReference>
<comment type="subcellular location">
    <subcellularLocation>
        <location evidence="1">Nucleus</location>
    </subcellularLocation>
</comment>
<dbReference type="Proteomes" id="UP001314263">
    <property type="component" value="Unassembled WGS sequence"/>
</dbReference>
<evidence type="ECO:0000313" key="6">
    <source>
        <dbReference type="EMBL" id="CAK0787275.1"/>
    </source>
</evidence>
<proteinExistence type="inferred from homology"/>
<dbReference type="Gene3D" id="3.70.10.10">
    <property type="match status" value="1"/>
</dbReference>
<dbReference type="GO" id="GO:0030896">
    <property type="term" value="C:checkpoint clamp complex"/>
    <property type="evidence" value="ECO:0007669"/>
    <property type="project" value="TreeGrafter"/>
</dbReference>